<organism evidence="5 6">
    <name type="scientific">Ruania alba</name>
    <dbReference type="NCBI Taxonomy" id="648782"/>
    <lineage>
        <taxon>Bacteria</taxon>
        <taxon>Bacillati</taxon>
        <taxon>Actinomycetota</taxon>
        <taxon>Actinomycetes</taxon>
        <taxon>Micrococcales</taxon>
        <taxon>Ruaniaceae</taxon>
        <taxon>Ruania</taxon>
    </lineage>
</organism>
<keyword evidence="5" id="KW-0645">Protease</keyword>
<keyword evidence="4" id="KW-0732">Signal</keyword>
<dbReference type="InterPro" id="IPR012338">
    <property type="entry name" value="Beta-lactam/transpept-like"/>
</dbReference>
<dbReference type="Pfam" id="PF02113">
    <property type="entry name" value="Peptidase_S13"/>
    <property type="match status" value="2"/>
</dbReference>
<evidence type="ECO:0000256" key="2">
    <source>
        <dbReference type="ARBA" id="ARBA00022801"/>
    </source>
</evidence>
<dbReference type="AlphaFoldDB" id="A0A1H5MRK4"/>
<protein>
    <submittedName>
        <fullName evidence="5">D-alanyl-D-alanine carboxypeptidase / D-alanyl-D-alanine-endopeptidase (Penicillin-binding protein 4)</fullName>
    </submittedName>
</protein>
<name>A0A1H5MRK4_9MICO</name>
<reference evidence="6" key="1">
    <citation type="submission" date="2016-10" db="EMBL/GenBank/DDBJ databases">
        <authorList>
            <person name="Varghese N."/>
            <person name="Submissions S."/>
        </authorList>
    </citation>
    <scope>NUCLEOTIDE SEQUENCE [LARGE SCALE GENOMIC DNA]</scope>
    <source>
        <strain evidence="6">DSM 21368</strain>
    </source>
</reference>
<dbReference type="Proteomes" id="UP000199220">
    <property type="component" value="Unassembled WGS sequence"/>
</dbReference>
<evidence type="ECO:0000256" key="4">
    <source>
        <dbReference type="SAM" id="SignalP"/>
    </source>
</evidence>
<feature type="region of interest" description="Disordered" evidence="3">
    <location>
        <begin position="35"/>
        <end position="66"/>
    </location>
</feature>
<keyword evidence="6" id="KW-1185">Reference proteome</keyword>
<dbReference type="EMBL" id="FNTX01000002">
    <property type="protein sequence ID" value="SEE91964.1"/>
    <property type="molecule type" value="Genomic_DNA"/>
</dbReference>
<dbReference type="GO" id="GO:0004185">
    <property type="term" value="F:serine-type carboxypeptidase activity"/>
    <property type="evidence" value="ECO:0007669"/>
    <property type="project" value="InterPro"/>
</dbReference>
<dbReference type="Gene3D" id="3.40.710.10">
    <property type="entry name" value="DD-peptidase/beta-lactamase superfamily"/>
    <property type="match status" value="2"/>
</dbReference>
<evidence type="ECO:0000256" key="3">
    <source>
        <dbReference type="SAM" id="MobiDB-lite"/>
    </source>
</evidence>
<accession>A0A1H5MRK4</accession>
<dbReference type="InterPro" id="IPR000667">
    <property type="entry name" value="Peptidase_S13"/>
</dbReference>
<comment type="similarity">
    <text evidence="1">Belongs to the peptidase S13 family.</text>
</comment>
<feature type="chain" id="PRO_5039165938" evidence="4">
    <location>
        <begin position="21"/>
        <end position="465"/>
    </location>
</feature>
<keyword evidence="2" id="KW-0378">Hydrolase</keyword>
<feature type="compositionally biased region" description="Low complexity" evidence="3">
    <location>
        <begin position="41"/>
        <end position="59"/>
    </location>
</feature>
<feature type="signal peptide" evidence="4">
    <location>
        <begin position="1"/>
        <end position="20"/>
    </location>
</feature>
<sequence>MTVLSAFLVLLLGGYAALDANDVVPGVLTRDAPWPDPEPFPQVAAGAPAAAPDSVPGPSTDAPIPSTEALADLSSTLVSSGDVGPAPGLLVTDVLTGEDLYGARVSESYVPASSVKLLAGVAALASYGDQHRFTTSVVDAGDGVVTLVAGGDLTLAEGEGDPDQVIGHAGLADLAAEVAEELDAQGRSEVQVALDDTLFTGPALAPRWGDVDISGGWAMPMAPVAVDVGRRDGTNVRSSDAAMDAAEMFADALAAAGISVTGDVSRAAAPEGAAALGAVESAPLRDLVAYTLQHSENILSEVLGRMTAVATGHEASFDGAGEAVISVLDELGLDPSGSSLADTSGLSSESVLTPRLLTDAVRLASDGSHPELRSLVDALPVGGLEGTLASRLTDTEATGSVRAKTGTLPQVVALSGIVTTAEGRLLAFTVLANDFPRGTAYTARIAVDEWISGVAACGCSDPGGA</sequence>
<evidence type="ECO:0000256" key="1">
    <source>
        <dbReference type="ARBA" id="ARBA00006096"/>
    </source>
</evidence>
<dbReference type="PRINTS" id="PR00922">
    <property type="entry name" value="DADACBPTASE3"/>
</dbReference>
<dbReference type="PANTHER" id="PTHR30023">
    <property type="entry name" value="D-ALANYL-D-ALANINE CARBOXYPEPTIDASE"/>
    <property type="match status" value="1"/>
</dbReference>
<keyword evidence="5" id="KW-0121">Carboxypeptidase</keyword>
<evidence type="ECO:0000313" key="5">
    <source>
        <dbReference type="EMBL" id="SEE91964.1"/>
    </source>
</evidence>
<dbReference type="GO" id="GO:0000270">
    <property type="term" value="P:peptidoglycan metabolic process"/>
    <property type="evidence" value="ECO:0007669"/>
    <property type="project" value="TreeGrafter"/>
</dbReference>
<proteinExistence type="inferred from homology"/>
<dbReference type="GO" id="GO:0006508">
    <property type="term" value="P:proteolysis"/>
    <property type="evidence" value="ECO:0007669"/>
    <property type="project" value="InterPro"/>
</dbReference>
<evidence type="ECO:0000313" key="6">
    <source>
        <dbReference type="Proteomes" id="UP000199220"/>
    </source>
</evidence>
<dbReference type="SUPFAM" id="SSF56601">
    <property type="entry name" value="beta-lactamase/transpeptidase-like"/>
    <property type="match status" value="1"/>
</dbReference>
<dbReference type="RefSeq" id="WP_175477198.1">
    <property type="nucleotide sequence ID" value="NZ_FNTX01000002.1"/>
</dbReference>
<gene>
    <name evidence="5" type="ORF">SAMN04488554_3587</name>
</gene>
<dbReference type="NCBIfam" id="TIGR00666">
    <property type="entry name" value="PBP4"/>
    <property type="match status" value="1"/>
</dbReference>
<dbReference type="PANTHER" id="PTHR30023:SF0">
    <property type="entry name" value="PENICILLIN-SENSITIVE CARBOXYPEPTIDASE A"/>
    <property type="match status" value="1"/>
</dbReference>
<dbReference type="STRING" id="648782.SAMN04488554_3587"/>